<reference evidence="2" key="1">
    <citation type="submission" date="2025-08" db="UniProtKB">
        <authorList>
            <consortium name="RefSeq"/>
        </authorList>
    </citation>
    <scope>IDENTIFICATION</scope>
</reference>
<dbReference type="PANTHER" id="PTHR46238">
    <property type="entry name" value="REVERSE TRANSCRIPTASE DOMAIN-CONTAINING PROTEIN"/>
    <property type="match status" value="1"/>
</dbReference>
<feature type="transmembrane region" description="Helical" evidence="1">
    <location>
        <begin position="263"/>
        <end position="282"/>
    </location>
</feature>
<accession>A0A1S3ZT65</accession>
<evidence type="ECO:0000256" key="1">
    <source>
        <dbReference type="SAM" id="Phobius"/>
    </source>
</evidence>
<proteinExistence type="predicted"/>
<dbReference type="AlphaFoldDB" id="A0A1S3ZT65"/>
<protein>
    <recommendedName>
        <fullName evidence="3">Reverse transcriptase domain-containing protein</fullName>
    </recommendedName>
</protein>
<sequence length="284" mass="33768">MGDVQNCNNYRGIKLLRHTMKVWERLLDGRLRRCVSISENQFGFMPGRSTTEAIHIERDWWSSIERTRTEYLECKFSDVIQEVEGDVRLDTQVISRREIFKYLRSIIQKDGEIDEDVIHRIRADWMEWRLAFGVLCDKNVSLRLKGKFYKVIVRQTILYGEECWLVKNFHVQQMKVAEMRMLRWMCGHTRLDRIRNEVIRDKVGVAHVESMMRESRLRWFGHVKRRSTNAPIRRCESLVLASSLLRRGRGKVCIYTTLPRPHLLNYTGFFVIVVVVVVICDCEE</sequence>
<evidence type="ECO:0000313" key="2">
    <source>
        <dbReference type="RefSeq" id="XP_016467534.1"/>
    </source>
</evidence>
<name>A0A1S3ZT65_TOBAC</name>
<gene>
    <name evidence="2" type="primary">LOC107790145</name>
</gene>
<keyword evidence="1" id="KW-0472">Membrane</keyword>
<organism evidence="2">
    <name type="scientific">Nicotiana tabacum</name>
    <name type="common">Common tobacco</name>
    <dbReference type="NCBI Taxonomy" id="4097"/>
    <lineage>
        <taxon>Eukaryota</taxon>
        <taxon>Viridiplantae</taxon>
        <taxon>Streptophyta</taxon>
        <taxon>Embryophyta</taxon>
        <taxon>Tracheophyta</taxon>
        <taxon>Spermatophyta</taxon>
        <taxon>Magnoliopsida</taxon>
        <taxon>eudicotyledons</taxon>
        <taxon>Gunneridae</taxon>
        <taxon>Pentapetalae</taxon>
        <taxon>asterids</taxon>
        <taxon>lamiids</taxon>
        <taxon>Solanales</taxon>
        <taxon>Solanaceae</taxon>
        <taxon>Nicotianoideae</taxon>
        <taxon>Nicotianeae</taxon>
        <taxon>Nicotiana</taxon>
    </lineage>
</organism>
<dbReference type="KEGG" id="nta:107790145"/>
<dbReference type="PANTHER" id="PTHR46238:SF8">
    <property type="entry name" value="ENDONUCLEASE_EXONUCLEASE_PHOSPHATASE DOMAIN-CONTAINING PROTEIN"/>
    <property type="match status" value="1"/>
</dbReference>
<dbReference type="PaxDb" id="4097-A0A1S3ZT65"/>
<keyword evidence="1" id="KW-0812">Transmembrane</keyword>
<dbReference type="RefSeq" id="XP_016467534.1">
    <property type="nucleotide sequence ID" value="XM_016612048.1"/>
</dbReference>
<evidence type="ECO:0008006" key="3">
    <source>
        <dbReference type="Google" id="ProtNLM"/>
    </source>
</evidence>
<dbReference type="STRING" id="4097.A0A1S3ZT65"/>
<dbReference type="OrthoDB" id="1305822at2759"/>
<keyword evidence="1" id="KW-1133">Transmembrane helix</keyword>